<keyword evidence="1" id="KW-0378">Hydrolase</keyword>
<feature type="domain" description="Response regulatory" evidence="3">
    <location>
        <begin position="22"/>
        <end position="138"/>
    </location>
</feature>
<dbReference type="RefSeq" id="WP_109812110.1">
    <property type="nucleotide sequence ID" value="NZ_QGKU01000039.1"/>
</dbReference>
<protein>
    <submittedName>
        <fullName evidence="4">Fused response regulator/phosphatase</fullName>
    </submittedName>
</protein>
<sequence length="428" mass="46770">MQSIAKPAAPPPSTRTAPLDQRILVVDDSRAQRMVLAATLRRSGYDVMEADCAEVALELAQAHDLRLVLSDWMMPGMSGPELCRALRAREGGDYVYFILLTSKNEQAEITEGLEMGADDFLTKPVSGEELRARLKAGKRILDMQAELTAKNRLVEDTLTELQRLYDLVDSDLREARKLQDALVRDRFHDFGTGQVSLLLRSSGHVGGDLVGFFRASQTQVALYSIDVSGHGITSALMTARLAGHLNTASPEYNIALRHTAAEFYRVLPTDVVVTRFNELMTSVIETEHYFTIAFAIVDLTSGEVQLTQAGHPHPAVQRLGGAVEFHGDGGLPVGLIDGARYERVKLRLDPGDRLLLCSDGLTECPAPSGALLDEDGLAAMMQRHRDTRGPALLEAMVWDLTDFHGSDGFPDDLSAVLFEYGGPPSAEL</sequence>
<dbReference type="OrthoDB" id="9811749at2"/>
<dbReference type="InterPro" id="IPR011006">
    <property type="entry name" value="CheY-like_superfamily"/>
</dbReference>
<dbReference type="SMART" id="SM00448">
    <property type="entry name" value="REC"/>
    <property type="match status" value="1"/>
</dbReference>
<organism evidence="4 5">
    <name type="scientific">Meridianimarinicoccus roseus</name>
    <dbReference type="NCBI Taxonomy" id="2072018"/>
    <lineage>
        <taxon>Bacteria</taxon>
        <taxon>Pseudomonadati</taxon>
        <taxon>Pseudomonadota</taxon>
        <taxon>Alphaproteobacteria</taxon>
        <taxon>Rhodobacterales</taxon>
        <taxon>Paracoccaceae</taxon>
        <taxon>Meridianimarinicoccus</taxon>
    </lineage>
</organism>
<proteinExistence type="predicted"/>
<dbReference type="InterPro" id="IPR001789">
    <property type="entry name" value="Sig_transdc_resp-reg_receiver"/>
</dbReference>
<dbReference type="PANTHER" id="PTHR43156">
    <property type="entry name" value="STAGE II SPORULATION PROTEIN E-RELATED"/>
    <property type="match status" value="1"/>
</dbReference>
<dbReference type="InterPro" id="IPR036457">
    <property type="entry name" value="PPM-type-like_dom_sf"/>
</dbReference>
<comment type="caution">
    <text evidence="4">The sequence shown here is derived from an EMBL/GenBank/DDBJ whole genome shotgun (WGS) entry which is preliminary data.</text>
</comment>
<evidence type="ECO:0000256" key="2">
    <source>
        <dbReference type="PROSITE-ProRule" id="PRU00169"/>
    </source>
</evidence>
<keyword evidence="2" id="KW-0597">Phosphoprotein</keyword>
<evidence type="ECO:0000313" key="4">
    <source>
        <dbReference type="EMBL" id="PWR02157.1"/>
    </source>
</evidence>
<evidence type="ECO:0000259" key="3">
    <source>
        <dbReference type="PROSITE" id="PS50110"/>
    </source>
</evidence>
<dbReference type="Proteomes" id="UP000245680">
    <property type="component" value="Unassembled WGS sequence"/>
</dbReference>
<dbReference type="InterPro" id="IPR052016">
    <property type="entry name" value="Bact_Sigma-Reg"/>
</dbReference>
<name>A0A2V2LG36_9RHOB</name>
<dbReference type="PANTHER" id="PTHR43156:SF2">
    <property type="entry name" value="STAGE II SPORULATION PROTEIN E"/>
    <property type="match status" value="1"/>
</dbReference>
<dbReference type="GO" id="GO:0000160">
    <property type="term" value="P:phosphorelay signal transduction system"/>
    <property type="evidence" value="ECO:0007669"/>
    <property type="project" value="InterPro"/>
</dbReference>
<dbReference type="SUPFAM" id="SSF52172">
    <property type="entry name" value="CheY-like"/>
    <property type="match status" value="1"/>
</dbReference>
<dbReference type="AlphaFoldDB" id="A0A2V2LG36"/>
<dbReference type="InterPro" id="IPR001932">
    <property type="entry name" value="PPM-type_phosphatase-like_dom"/>
</dbReference>
<reference evidence="4 5" key="1">
    <citation type="submission" date="2018-05" db="EMBL/GenBank/DDBJ databases">
        <title>Rhodobacteraceae gen. nov., sp. nov. isolated from sea water.</title>
        <authorList>
            <person name="Ren Y."/>
        </authorList>
    </citation>
    <scope>NUCLEOTIDE SEQUENCE [LARGE SCALE GENOMIC DNA]</scope>
    <source>
        <strain evidence="4 5">TG-679</strain>
    </source>
</reference>
<dbReference type="EMBL" id="QGKU01000039">
    <property type="protein sequence ID" value="PWR02157.1"/>
    <property type="molecule type" value="Genomic_DNA"/>
</dbReference>
<evidence type="ECO:0000256" key="1">
    <source>
        <dbReference type="ARBA" id="ARBA00022801"/>
    </source>
</evidence>
<dbReference type="Pfam" id="PF00072">
    <property type="entry name" value="Response_reg"/>
    <property type="match status" value="1"/>
</dbReference>
<dbReference type="Gene3D" id="3.60.40.10">
    <property type="entry name" value="PPM-type phosphatase domain"/>
    <property type="match status" value="1"/>
</dbReference>
<dbReference type="Gene3D" id="3.40.50.2300">
    <property type="match status" value="1"/>
</dbReference>
<feature type="modified residue" description="4-aspartylphosphate" evidence="2">
    <location>
        <position position="71"/>
    </location>
</feature>
<dbReference type="SMART" id="SM00331">
    <property type="entry name" value="PP2C_SIG"/>
    <property type="match status" value="1"/>
</dbReference>
<dbReference type="GO" id="GO:0016791">
    <property type="term" value="F:phosphatase activity"/>
    <property type="evidence" value="ECO:0007669"/>
    <property type="project" value="TreeGrafter"/>
</dbReference>
<dbReference type="Pfam" id="PF07228">
    <property type="entry name" value="SpoIIE"/>
    <property type="match status" value="1"/>
</dbReference>
<evidence type="ECO:0000313" key="5">
    <source>
        <dbReference type="Proteomes" id="UP000245680"/>
    </source>
</evidence>
<dbReference type="SUPFAM" id="SSF81606">
    <property type="entry name" value="PP2C-like"/>
    <property type="match status" value="1"/>
</dbReference>
<keyword evidence="5" id="KW-1185">Reference proteome</keyword>
<dbReference type="PROSITE" id="PS50110">
    <property type="entry name" value="RESPONSE_REGULATORY"/>
    <property type="match status" value="1"/>
</dbReference>
<gene>
    <name evidence="4" type="ORF">DKT77_12865</name>
</gene>
<accession>A0A2V2LG36</accession>